<dbReference type="SUPFAM" id="SSF50494">
    <property type="entry name" value="Trypsin-like serine proteases"/>
    <property type="match status" value="1"/>
</dbReference>
<keyword evidence="3" id="KW-0645">Protease</keyword>
<dbReference type="KEGG" id="kal:KALB_4009"/>
<proteinExistence type="inferred from homology"/>
<keyword evidence="7" id="KW-1185">Reference proteome</keyword>
<name>W5W8A5_9PSEU</name>
<dbReference type="InterPro" id="IPR050430">
    <property type="entry name" value="Peptidase_S1"/>
</dbReference>
<evidence type="ECO:0000313" key="7">
    <source>
        <dbReference type="Proteomes" id="UP000019225"/>
    </source>
</evidence>
<dbReference type="InterPro" id="IPR001254">
    <property type="entry name" value="Trypsin_dom"/>
</dbReference>
<dbReference type="Gene3D" id="2.40.10.10">
    <property type="entry name" value="Trypsin-like serine proteases"/>
    <property type="match status" value="1"/>
</dbReference>
<keyword evidence="3" id="KW-0720">Serine protease</keyword>
<dbReference type="RefSeq" id="WP_025357460.1">
    <property type="nucleotide sequence ID" value="NZ_CP007155.1"/>
</dbReference>
<comment type="similarity">
    <text evidence="1">Belongs to the peptidase S1 family.</text>
</comment>
<dbReference type="GO" id="GO:0005975">
    <property type="term" value="P:carbohydrate metabolic process"/>
    <property type="evidence" value="ECO:0007669"/>
    <property type="project" value="UniProtKB-ARBA"/>
</dbReference>
<dbReference type="STRING" id="1449976.KALB_4009"/>
<evidence type="ECO:0000256" key="2">
    <source>
        <dbReference type="ARBA" id="ARBA00023157"/>
    </source>
</evidence>
<dbReference type="InterPro" id="IPR013783">
    <property type="entry name" value="Ig-like_fold"/>
</dbReference>
<sequence>MKTPRSVVALLLALAASSLSLGGLAHAEPSAAAALPEQAAQPNIIGGEKTTVNAFPFVIAGMREGGGGPQGQSCTASVVGKRKILTAAHCMIDAKGAKSYWYGSDDLNVVGSEKFRTKVTDYKVHPKYAGEGGWQTGYDVAVVTVADDLPVPQDKWAKFASSKDSALTAPGKEGTAVGYGKSTGTGSASGVLKTTKLPINDADKVCQVFNIRVNPDLMVCAGYNDGHTGTCSGDSGGPLLVDGIVVGVTSWGAGQCERFSIYGRLTNEMGDWAHQQVDDGPPPTDGKFAIGVSPSAAKVKAGSSVSTTVTSTAGDQGTEKVELSASGLPAGATATFQPTTVNSGDNAKLTISTGSSTPDGDYKITVTGKGTSGTKTATLTLTVGDGGPQPGDLKLTVSPGSGSTRPGGFAQATVGVSGGSGTVKLSATGSGLPFAPYFSPPTVSGSGSSTMHVSAPFQAGTYKITVTGTDSAGKSGTAEYVLTVA</sequence>
<dbReference type="EMBL" id="CP007155">
    <property type="protein sequence ID" value="AHH97373.1"/>
    <property type="molecule type" value="Genomic_DNA"/>
</dbReference>
<dbReference type="PATRIC" id="fig|1449976.3.peg.4041"/>
<gene>
    <name evidence="6" type="ORF">KALB_4009</name>
</gene>
<evidence type="ECO:0000313" key="6">
    <source>
        <dbReference type="EMBL" id="AHH97373.1"/>
    </source>
</evidence>
<dbReference type="PROSITE" id="PS50240">
    <property type="entry name" value="TRYPSIN_DOM"/>
    <property type="match status" value="1"/>
</dbReference>
<evidence type="ECO:0000256" key="4">
    <source>
        <dbReference type="SAM" id="SignalP"/>
    </source>
</evidence>
<evidence type="ECO:0000256" key="3">
    <source>
        <dbReference type="RuleBase" id="RU363034"/>
    </source>
</evidence>
<dbReference type="Pfam" id="PF00089">
    <property type="entry name" value="Trypsin"/>
    <property type="match status" value="1"/>
</dbReference>
<dbReference type="PROSITE" id="PS00134">
    <property type="entry name" value="TRYPSIN_HIS"/>
    <property type="match status" value="1"/>
</dbReference>
<dbReference type="CDD" id="cd00190">
    <property type="entry name" value="Tryp_SPc"/>
    <property type="match status" value="1"/>
</dbReference>
<dbReference type="InterPro" id="IPR018114">
    <property type="entry name" value="TRYPSIN_HIS"/>
</dbReference>
<evidence type="ECO:0000256" key="1">
    <source>
        <dbReference type="ARBA" id="ARBA00007664"/>
    </source>
</evidence>
<feature type="chain" id="PRO_5004872959" description="Peptidase S1 domain-containing protein" evidence="4">
    <location>
        <begin position="28"/>
        <end position="485"/>
    </location>
</feature>
<keyword evidence="4" id="KW-0732">Signal</keyword>
<dbReference type="GO" id="GO:0006508">
    <property type="term" value="P:proteolysis"/>
    <property type="evidence" value="ECO:0007669"/>
    <property type="project" value="UniProtKB-KW"/>
</dbReference>
<dbReference type="eggNOG" id="COG5640">
    <property type="taxonomic scope" value="Bacteria"/>
</dbReference>
<dbReference type="OrthoDB" id="5243523at2"/>
<feature type="domain" description="Peptidase S1" evidence="5">
    <location>
        <begin position="44"/>
        <end position="278"/>
    </location>
</feature>
<dbReference type="InterPro" id="IPR001314">
    <property type="entry name" value="Peptidase_S1A"/>
</dbReference>
<dbReference type="PRINTS" id="PR00722">
    <property type="entry name" value="CHYMOTRYPSIN"/>
</dbReference>
<dbReference type="PROSITE" id="PS00135">
    <property type="entry name" value="TRYPSIN_SER"/>
    <property type="match status" value="1"/>
</dbReference>
<dbReference type="AlphaFoldDB" id="W5W8A5"/>
<feature type="signal peptide" evidence="4">
    <location>
        <begin position="1"/>
        <end position="27"/>
    </location>
</feature>
<reference evidence="6 7" key="1">
    <citation type="journal article" date="2014" name="BMC Genomics">
        <title>Complete genome sequence of producer of the glycopeptide antibiotic Aculeximycin Kutzneria albida DSM 43870T, a representative of minor genus of Pseudonocardiaceae.</title>
        <authorList>
            <person name="Rebets Y."/>
            <person name="Tokovenko B."/>
            <person name="Lushchyk I."/>
            <person name="Ruckert C."/>
            <person name="Zaburannyi N."/>
            <person name="Bechthold A."/>
            <person name="Kalinowski J."/>
            <person name="Luzhetskyy A."/>
        </authorList>
    </citation>
    <scope>NUCLEOTIDE SEQUENCE [LARGE SCALE GENOMIC DNA]</scope>
    <source>
        <strain evidence="6">DSM 43870</strain>
    </source>
</reference>
<dbReference type="InterPro" id="IPR043504">
    <property type="entry name" value="Peptidase_S1_PA_chymotrypsin"/>
</dbReference>
<dbReference type="InterPro" id="IPR009003">
    <property type="entry name" value="Peptidase_S1_PA"/>
</dbReference>
<dbReference type="PANTHER" id="PTHR24276">
    <property type="entry name" value="POLYSERASE-RELATED"/>
    <property type="match status" value="1"/>
</dbReference>
<dbReference type="HOGENOM" id="CLU_561004_0_0_11"/>
<dbReference type="Proteomes" id="UP000019225">
    <property type="component" value="Chromosome"/>
</dbReference>
<dbReference type="SMART" id="SM00020">
    <property type="entry name" value="Tryp_SPc"/>
    <property type="match status" value="1"/>
</dbReference>
<accession>W5W8A5</accession>
<dbReference type="Gene3D" id="2.60.40.10">
    <property type="entry name" value="Immunoglobulins"/>
    <property type="match status" value="2"/>
</dbReference>
<evidence type="ECO:0000259" key="5">
    <source>
        <dbReference type="PROSITE" id="PS50240"/>
    </source>
</evidence>
<dbReference type="InterPro" id="IPR033116">
    <property type="entry name" value="TRYPSIN_SER"/>
</dbReference>
<organism evidence="6 7">
    <name type="scientific">Kutzneria albida DSM 43870</name>
    <dbReference type="NCBI Taxonomy" id="1449976"/>
    <lineage>
        <taxon>Bacteria</taxon>
        <taxon>Bacillati</taxon>
        <taxon>Actinomycetota</taxon>
        <taxon>Actinomycetes</taxon>
        <taxon>Pseudonocardiales</taxon>
        <taxon>Pseudonocardiaceae</taxon>
        <taxon>Kutzneria</taxon>
    </lineage>
</organism>
<keyword evidence="3" id="KW-0378">Hydrolase</keyword>
<protein>
    <recommendedName>
        <fullName evidence="5">Peptidase S1 domain-containing protein</fullName>
    </recommendedName>
</protein>
<dbReference type="PANTHER" id="PTHR24276:SF98">
    <property type="entry name" value="FI18310P1-RELATED"/>
    <property type="match status" value="1"/>
</dbReference>
<dbReference type="GO" id="GO:0004252">
    <property type="term" value="F:serine-type endopeptidase activity"/>
    <property type="evidence" value="ECO:0007669"/>
    <property type="project" value="InterPro"/>
</dbReference>
<keyword evidence="2" id="KW-1015">Disulfide bond</keyword>